<dbReference type="Proteomes" id="UP001204376">
    <property type="component" value="Unassembled WGS sequence"/>
</dbReference>
<feature type="compositionally biased region" description="Basic and acidic residues" evidence="1">
    <location>
        <begin position="158"/>
        <end position="170"/>
    </location>
</feature>
<name>A0ABT1T700_9SPHI</name>
<proteinExistence type="predicted"/>
<evidence type="ECO:0000256" key="2">
    <source>
        <dbReference type="SAM" id="SignalP"/>
    </source>
</evidence>
<organism evidence="3 4">
    <name type="scientific">Mucilaginibacter aquariorum</name>
    <dbReference type="NCBI Taxonomy" id="2967225"/>
    <lineage>
        <taxon>Bacteria</taxon>
        <taxon>Pseudomonadati</taxon>
        <taxon>Bacteroidota</taxon>
        <taxon>Sphingobacteriia</taxon>
        <taxon>Sphingobacteriales</taxon>
        <taxon>Sphingobacteriaceae</taxon>
        <taxon>Mucilaginibacter</taxon>
    </lineage>
</organism>
<evidence type="ECO:0000256" key="1">
    <source>
        <dbReference type="SAM" id="MobiDB-lite"/>
    </source>
</evidence>
<comment type="caution">
    <text evidence="3">The sequence shown here is derived from an EMBL/GenBank/DDBJ whole genome shotgun (WGS) entry which is preliminary data.</text>
</comment>
<feature type="signal peptide" evidence="2">
    <location>
        <begin position="1"/>
        <end position="22"/>
    </location>
</feature>
<accession>A0ABT1T700</accession>
<reference evidence="3 4" key="1">
    <citation type="submission" date="2022-07" db="EMBL/GenBank/DDBJ databases">
        <title>Mucilaginibacter sp. JC4.</title>
        <authorList>
            <person name="Le V."/>
            <person name="Ko S.-R."/>
            <person name="Ahn C.-Y."/>
            <person name="Oh H.-M."/>
        </authorList>
    </citation>
    <scope>NUCLEOTIDE SEQUENCE [LARGE SCALE GENOMIC DNA]</scope>
    <source>
        <strain evidence="3 4">JC4</strain>
    </source>
</reference>
<sequence length="177" mass="20703">MKKIIITAAIFLSCIAYKSADAQISLSINIGSQPEWGPVGYDRADYYYMPDIDTYYEVPTHQYVYLENNSWVRRASLPARYSNYNVYNGYKVVVNERNPWTRNDVYRAKYANYRGRTGQTIIRDSRDVKYRNHWANNRPVRVEHRKVVKYKGNNGNHGDNRKHGDNDNHGKGHGRGH</sequence>
<evidence type="ECO:0000313" key="3">
    <source>
        <dbReference type="EMBL" id="MCQ6960390.1"/>
    </source>
</evidence>
<feature type="region of interest" description="Disordered" evidence="1">
    <location>
        <begin position="135"/>
        <end position="177"/>
    </location>
</feature>
<keyword evidence="4" id="KW-1185">Reference proteome</keyword>
<protein>
    <submittedName>
        <fullName evidence="3">Uncharacterized protein</fullName>
    </submittedName>
</protein>
<keyword evidence="2" id="KW-0732">Signal</keyword>
<evidence type="ECO:0000313" key="4">
    <source>
        <dbReference type="Proteomes" id="UP001204376"/>
    </source>
</evidence>
<gene>
    <name evidence="3" type="ORF">NPE20_20590</name>
</gene>
<dbReference type="RefSeq" id="WP_256540569.1">
    <property type="nucleotide sequence ID" value="NZ_JANHOH010000007.1"/>
</dbReference>
<dbReference type="EMBL" id="JANHOH010000007">
    <property type="protein sequence ID" value="MCQ6960390.1"/>
    <property type="molecule type" value="Genomic_DNA"/>
</dbReference>
<feature type="chain" id="PRO_5046428313" evidence="2">
    <location>
        <begin position="23"/>
        <end position="177"/>
    </location>
</feature>